<evidence type="ECO:0000313" key="6">
    <source>
        <dbReference type="EMBL" id="SHG47799.1"/>
    </source>
</evidence>
<feature type="domain" description="HTH tetR-type" evidence="5">
    <location>
        <begin position="10"/>
        <end position="70"/>
    </location>
</feature>
<dbReference type="PROSITE" id="PS01081">
    <property type="entry name" value="HTH_TETR_1"/>
    <property type="match status" value="1"/>
</dbReference>
<dbReference type="GO" id="GO:0003700">
    <property type="term" value="F:DNA-binding transcription factor activity"/>
    <property type="evidence" value="ECO:0007669"/>
    <property type="project" value="TreeGrafter"/>
</dbReference>
<evidence type="ECO:0000256" key="2">
    <source>
        <dbReference type="ARBA" id="ARBA00023125"/>
    </source>
</evidence>
<evidence type="ECO:0000259" key="5">
    <source>
        <dbReference type="PROSITE" id="PS50977"/>
    </source>
</evidence>
<keyword evidence="2 4" id="KW-0238">DNA-binding</keyword>
<dbReference type="InterPro" id="IPR009057">
    <property type="entry name" value="Homeodomain-like_sf"/>
</dbReference>
<dbReference type="PROSITE" id="PS50977">
    <property type="entry name" value="HTH_TETR_2"/>
    <property type="match status" value="1"/>
</dbReference>
<evidence type="ECO:0000256" key="4">
    <source>
        <dbReference type="PROSITE-ProRule" id="PRU00335"/>
    </source>
</evidence>
<dbReference type="AlphaFoldDB" id="A0A1M5K5P5"/>
<dbReference type="PRINTS" id="PR00455">
    <property type="entry name" value="HTHTETR"/>
</dbReference>
<dbReference type="GO" id="GO:0000976">
    <property type="term" value="F:transcription cis-regulatory region binding"/>
    <property type="evidence" value="ECO:0007669"/>
    <property type="project" value="TreeGrafter"/>
</dbReference>
<dbReference type="InterPro" id="IPR050109">
    <property type="entry name" value="HTH-type_TetR-like_transc_reg"/>
</dbReference>
<accession>A0A1M5K5P5</accession>
<dbReference type="EMBL" id="FQVU01000003">
    <property type="protein sequence ID" value="SHG47799.1"/>
    <property type="molecule type" value="Genomic_DNA"/>
</dbReference>
<dbReference type="SUPFAM" id="SSF46689">
    <property type="entry name" value="Homeodomain-like"/>
    <property type="match status" value="1"/>
</dbReference>
<gene>
    <name evidence="6" type="ORF">SAMN05443575_2055</name>
</gene>
<dbReference type="Pfam" id="PF00440">
    <property type="entry name" value="TetR_N"/>
    <property type="match status" value="1"/>
</dbReference>
<dbReference type="Gene3D" id="1.10.357.10">
    <property type="entry name" value="Tetracycline Repressor, domain 2"/>
    <property type="match status" value="1"/>
</dbReference>
<dbReference type="PANTHER" id="PTHR30055">
    <property type="entry name" value="HTH-TYPE TRANSCRIPTIONAL REGULATOR RUTR"/>
    <property type="match status" value="1"/>
</dbReference>
<dbReference type="RefSeq" id="WP_073389693.1">
    <property type="nucleotide sequence ID" value="NZ_FQVU01000003.1"/>
</dbReference>
<dbReference type="InterPro" id="IPR023772">
    <property type="entry name" value="DNA-bd_HTH_TetR-type_CS"/>
</dbReference>
<dbReference type="PANTHER" id="PTHR30055:SF238">
    <property type="entry name" value="MYCOFACTOCIN BIOSYNTHESIS TRANSCRIPTIONAL REGULATOR MFTR-RELATED"/>
    <property type="match status" value="1"/>
</dbReference>
<dbReference type="Proteomes" id="UP000186132">
    <property type="component" value="Unassembled WGS sequence"/>
</dbReference>
<protein>
    <submittedName>
        <fullName evidence="6">Transcriptional regulator, TetR family</fullName>
    </submittedName>
</protein>
<dbReference type="OrthoDB" id="4143918at2"/>
<evidence type="ECO:0000256" key="1">
    <source>
        <dbReference type="ARBA" id="ARBA00023015"/>
    </source>
</evidence>
<dbReference type="STRING" id="1206085.SAMN05443575_2055"/>
<proteinExistence type="predicted"/>
<sequence>MTGLRERKRTASRSGTVDAAFRLFLRDGYDDVTVAQICDEAGIGRRTFFRYFAAKEDVLLEPMREIAASVDLAIAAAPAELPDAEALRHALSALADDSLHRRRRLVEMRTVLRDSRPEHVSAATVLSDHEWRIAGLLAARHGHDEPDWRTRLMVARTIAGFRVWLDDVVTGAVADPRAHLQTILDAPLAA</sequence>
<keyword evidence="3" id="KW-0804">Transcription</keyword>
<name>A0A1M5K5P5_9ACTN</name>
<keyword evidence="1" id="KW-0805">Transcription regulation</keyword>
<keyword evidence="7" id="KW-1185">Reference proteome</keyword>
<organism evidence="6 7">
    <name type="scientific">Jatrophihabitans endophyticus</name>
    <dbReference type="NCBI Taxonomy" id="1206085"/>
    <lineage>
        <taxon>Bacteria</taxon>
        <taxon>Bacillati</taxon>
        <taxon>Actinomycetota</taxon>
        <taxon>Actinomycetes</taxon>
        <taxon>Jatrophihabitantales</taxon>
        <taxon>Jatrophihabitantaceae</taxon>
        <taxon>Jatrophihabitans</taxon>
    </lineage>
</organism>
<reference evidence="7" key="1">
    <citation type="submission" date="2016-11" db="EMBL/GenBank/DDBJ databases">
        <authorList>
            <person name="Varghese N."/>
            <person name="Submissions S."/>
        </authorList>
    </citation>
    <scope>NUCLEOTIDE SEQUENCE [LARGE SCALE GENOMIC DNA]</scope>
    <source>
        <strain evidence="7">DSM 45627</strain>
    </source>
</reference>
<dbReference type="InterPro" id="IPR001647">
    <property type="entry name" value="HTH_TetR"/>
</dbReference>
<feature type="DNA-binding region" description="H-T-H motif" evidence="4">
    <location>
        <begin position="33"/>
        <end position="52"/>
    </location>
</feature>
<evidence type="ECO:0000313" key="7">
    <source>
        <dbReference type="Proteomes" id="UP000186132"/>
    </source>
</evidence>
<evidence type="ECO:0000256" key="3">
    <source>
        <dbReference type="ARBA" id="ARBA00023163"/>
    </source>
</evidence>